<evidence type="ECO:0000313" key="3">
    <source>
        <dbReference type="EMBL" id="GBG39820.1"/>
    </source>
</evidence>
<organism evidence="4 6">
    <name type="scientific">Mycobacterium montefiorense</name>
    <dbReference type="NCBI Taxonomy" id="154654"/>
    <lineage>
        <taxon>Bacteria</taxon>
        <taxon>Bacillati</taxon>
        <taxon>Actinomycetota</taxon>
        <taxon>Actinomycetes</taxon>
        <taxon>Mycobacteriales</taxon>
        <taxon>Mycobacteriaceae</taxon>
        <taxon>Mycobacterium</taxon>
        <taxon>Mycobacterium simiae complex</taxon>
    </lineage>
</organism>
<dbReference type="AlphaFoldDB" id="A0AA37UVT1"/>
<dbReference type="PANTHER" id="PTHR43861:SF3">
    <property type="entry name" value="PUTATIVE (AFU_ORTHOLOGUE AFUA_2G14390)-RELATED"/>
    <property type="match status" value="1"/>
</dbReference>
<dbReference type="GO" id="GO:0008757">
    <property type="term" value="F:S-adenosylmethionine-dependent methyltransferase activity"/>
    <property type="evidence" value="ECO:0007669"/>
    <property type="project" value="InterPro"/>
</dbReference>
<gene>
    <name evidence="3" type="ORF">MmonteBS_41920</name>
    <name evidence="4" type="ORF">NJB18185_40430</name>
</gene>
<evidence type="ECO:0000313" key="6">
    <source>
        <dbReference type="Proteomes" id="UP001139505"/>
    </source>
</evidence>
<evidence type="ECO:0000256" key="1">
    <source>
        <dbReference type="ARBA" id="ARBA00022679"/>
    </source>
</evidence>
<evidence type="ECO:0000313" key="5">
    <source>
        <dbReference type="Proteomes" id="UP000245060"/>
    </source>
</evidence>
<keyword evidence="1" id="KW-0808">Transferase</keyword>
<dbReference type="InterPro" id="IPR013216">
    <property type="entry name" value="Methyltransf_11"/>
</dbReference>
<name>A0AA37UVT1_9MYCO</name>
<accession>A0AA37UVT1</accession>
<reference evidence="3" key="1">
    <citation type="journal article" date="2018" name="Genome Announc.">
        <title>Draft Genome Sequence of Mycobacterium montefiorense Isolated from Japanese Black Salamander (Hynobius nigrescens).</title>
        <authorList>
            <person name="Fukano H."/>
            <person name="Yoshida M."/>
            <person name="Shimizu A."/>
            <person name="Iwao H."/>
            <person name="Katayama Y."/>
            <person name="Omatsu T."/>
            <person name="Mizutani T."/>
            <person name="Kurata O."/>
            <person name="Wada S."/>
            <person name="Hoshino Y."/>
        </authorList>
    </citation>
    <scope>NUCLEOTIDE SEQUENCE</scope>
    <source>
        <strain evidence="3">BS</strain>
    </source>
</reference>
<comment type="caution">
    <text evidence="4">The sequence shown here is derived from an EMBL/GenBank/DDBJ whole genome shotgun (WGS) entry which is preliminary data.</text>
</comment>
<dbReference type="InterPro" id="IPR029063">
    <property type="entry name" value="SAM-dependent_MTases_sf"/>
</dbReference>
<dbReference type="EMBL" id="BFCH01000021">
    <property type="protein sequence ID" value="GBG39820.1"/>
    <property type="molecule type" value="Genomic_DNA"/>
</dbReference>
<dbReference type="Pfam" id="PF08241">
    <property type="entry name" value="Methyltransf_11"/>
    <property type="match status" value="1"/>
</dbReference>
<evidence type="ECO:0000259" key="2">
    <source>
        <dbReference type="Pfam" id="PF08241"/>
    </source>
</evidence>
<dbReference type="Gene3D" id="3.40.50.150">
    <property type="entry name" value="Vaccinia Virus protein VP39"/>
    <property type="match status" value="1"/>
</dbReference>
<proteinExistence type="predicted"/>
<reference evidence="4" key="3">
    <citation type="journal article" date="2022" name="Microbiol. Resour. Announc.">
        <title>Draft Genome Sequences of Eight Mycobacterium montefiorense Strains Isolated from Salamanders in Captivity.</title>
        <authorList>
            <person name="Komine T."/>
            <person name="Ihara H."/>
            <person name="Fukano H."/>
            <person name="Hoshino Y."/>
            <person name="Kurata O."/>
            <person name="Wada S."/>
        </authorList>
    </citation>
    <scope>NUCLEOTIDE SEQUENCE</scope>
    <source>
        <strain evidence="4">NJB18185</strain>
    </source>
</reference>
<dbReference type="Proteomes" id="UP000245060">
    <property type="component" value="Unassembled WGS sequence"/>
</dbReference>
<sequence>MTQGPRDYLYGGDFAAERARLAGIEALWDPGSQSLLDELGLDAGWRCLEVGAGGGSLVNWMAGRGAAVTAVDIDTRFIDHLASESVDVRRLDIRSDDLPPGGFDLVHSRLVLEHLSDRENILRKLAGALRPGGWIVIEDYEFSCYSLGDQPYLDATVRAMGAVMEQAGFDRTFGRRVVDELVAAGLTDVRGEGRTRIIDAQSPGFDFFKLSFESIRDAIVAAGGLSAADAEATAARFADQSMRIFTPIVMAGIGRRS</sequence>
<evidence type="ECO:0000313" key="4">
    <source>
        <dbReference type="EMBL" id="GKU74272.1"/>
    </source>
</evidence>
<feature type="domain" description="Methyltransferase type 11" evidence="2">
    <location>
        <begin position="48"/>
        <end position="137"/>
    </location>
</feature>
<dbReference type="RefSeq" id="WP_108925223.1">
    <property type="nucleotide sequence ID" value="NZ_BFCH01000021.1"/>
</dbReference>
<dbReference type="PANTHER" id="PTHR43861">
    <property type="entry name" value="TRANS-ACONITATE 2-METHYLTRANSFERASE-RELATED"/>
    <property type="match status" value="1"/>
</dbReference>
<dbReference type="EMBL" id="BQYH01000029">
    <property type="protein sequence ID" value="GKU74272.1"/>
    <property type="molecule type" value="Genomic_DNA"/>
</dbReference>
<protein>
    <submittedName>
        <fullName evidence="4">Methyltransferase</fullName>
    </submittedName>
</protein>
<dbReference type="CDD" id="cd02440">
    <property type="entry name" value="AdoMet_MTases"/>
    <property type="match status" value="1"/>
</dbReference>
<reference evidence="4" key="4">
    <citation type="submission" date="2022-04" db="EMBL/GenBank/DDBJ databases">
        <authorList>
            <person name="Komine T."/>
            <person name="Fukano H."/>
            <person name="Wada S."/>
        </authorList>
    </citation>
    <scope>NUCLEOTIDE SEQUENCE</scope>
    <source>
        <strain evidence="4">NJB18185</strain>
    </source>
</reference>
<dbReference type="GO" id="GO:0032259">
    <property type="term" value="P:methylation"/>
    <property type="evidence" value="ECO:0007669"/>
    <property type="project" value="UniProtKB-KW"/>
</dbReference>
<dbReference type="Proteomes" id="UP001139505">
    <property type="component" value="Unassembled WGS sequence"/>
</dbReference>
<keyword evidence="4" id="KW-0489">Methyltransferase</keyword>
<keyword evidence="5" id="KW-1185">Reference proteome</keyword>
<dbReference type="SUPFAM" id="SSF53335">
    <property type="entry name" value="S-adenosyl-L-methionine-dependent methyltransferases"/>
    <property type="match status" value="1"/>
</dbReference>
<reference evidence="5" key="2">
    <citation type="submission" date="2018-04" db="EMBL/GenBank/DDBJ databases">
        <title>Draft genome sequence of Mycobacterium montefiorense isolated from Japanese black salamander.</title>
        <authorList>
            <person name="Fukano H."/>
            <person name="Yoshida M."/>
            <person name="Shimizu A."/>
            <person name="Iwao H."/>
            <person name="Kurata O."/>
            <person name="Katayama Y."/>
            <person name="Omatsu T."/>
            <person name="Mizutani T."/>
            <person name="Wada S."/>
            <person name="Hoshino Y."/>
        </authorList>
    </citation>
    <scope>NUCLEOTIDE SEQUENCE [LARGE SCALE GENOMIC DNA]</scope>
    <source>
        <strain evidence="5">BS</strain>
    </source>
</reference>